<dbReference type="OrthoDB" id="3215033at2"/>
<dbReference type="AlphaFoldDB" id="A0A4U6Q7Y4"/>
<dbReference type="Pfam" id="PF11248">
    <property type="entry name" value="DUF3046"/>
    <property type="match status" value="1"/>
</dbReference>
<dbReference type="Proteomes" id="UP000306985">
    <property type="component" value="Unassembled WGS sequence"/>
</dbReference>
<comment type="caution">
    <text evidence="1">The sequence shown here is derived from an EMBL/GenBank/DDBJ whole genome shotgun (WGS) entry which is preliminary data.</text>
</comment>
<dbReference type="EMBL" id="SZZH01000008">
    <property type="protein sequence ID" value="TKV56131.1"/>
    <property type="molecule type" value="Genomic_DNA"/>
</dbReference>
<keyword evidence="2" id="KW-1185">Reference proteome</keyword>
<reference evidence="1 2" key="1">
    <citation type="submission" date="2019-05" db="EMBL/GenBank/DDBJ databases">
        <title>Nakamurella sp. N5BH11, whole genome shotgun sequence.</title>
        <authorList>
            <person name="Tuo L."/>
        </authorList>
    </citation>
    <scope>NUCLEOTIDE SEQUENCE [LARGE SCALE GENOMIC DNA]</scope>
    <source>
        <strain evidence="1 2">N5BH11</strain>
    </source>
</reference>
<name>A0A4U6Q7Y4_9ACTN</name>
<gene>
    <name evidence="1" type="ORF">FDO65_21365</name>
</gene>
<protein>
    <submittedName>
        <fullName evidence="1">DUF3046 domain-containing protein</fullName>
    </submittedName>
</protein>
<evidence type="ECO:0000313" key="1">
    <source>
        <dbReference type="EMBL" id="TKV56131.1"/>
    </source>
</evidence>
<dbReference type="InterPro" id="IPR021408">
    <property type="entry name" value="DUF3046"/>
</dbReference>
<evidence type="ECO:0000313" key="2">
    <source>
        <dbReference type="Proteomes" id="UP000306985"/>
    </source>
</evidence>
<proteinExistence type="predicted"/>
<sequence>MRLTEFRALMDAQFGAVRAPSVARDHVFGALGGHTVDEALEAGDDPKAVWSAVCDAFDVPDSLRYGLPD</sequence>
<dbReference type="RefSeq" id="WP_137451787.1">
    <property type="nucleotide sequence ID" value="NZ_SZZH01000008.1"/>
</dbReference>
<organism evidence="1 2">
    <name type="scientific">Nakamurella flava</name>
    <dbReference type="NCBI Taxonomy" id="2576308"/>
    <lineage>
        <taxon>Bacteria</taxon>
        <taxon>Bacillati</taxon>
        <taxon>Actinomycetota</taxon>
        <taxon>Actinomycetes</taxon>
        <taxon>Nakamurellales</taxon>
        <taxon>Nakamurellaceae</taxon>
        <taxon>Nakamurella</taxon>
    </lineage>
</organism>
<accession>A0A4U6Q7Y4</accession>